<accession>A0ACC1XR21</accession>
<dbReference type="EMBL" id="CM051401">
    <property type="protein sequence ID" value="KAJ4713144.1"/>
    <property type="molecule type" value="Genomic_DNA"/>
</dbReference>
<sequence length="421" mass="46071">MNQTQQLQQQPPSFTYLSHHPTDEPNPNPSPFSYLSYPPQSTLFPDPALNFANSGTYPLTHEGQTPYYADPSAAYATGLTTQVDLLTFEPGSLASTSLNFSGNSSWTSQPLVNDATKSIPTQSKVIQPIRCGVCNIDCNSKEVFEKHIYGKKHQRNMQNQLNPTATTLQKCCSTINNTLISSQDLEIKKQKLLNGGMAVDSVMVCTICNVACNGQEVYNKHLYGKKHAAQASLMSLNGVGEYFAAIKAQNNSFWSKVPKKTKVVQSAWCEVCKINCNSNEVYVKHLQGKKHQKNMENLEKTKNSICAPASVTTPTATNSIIGPLEKAESNKNNDVDLQKRSAQSQSQSQSPVEDLETKKRKVVEGGAAAGAVRVCTICNVVCNSQKVFTFHLTGQKHAAMVKKQAEEASTRTTASSIFYAT</sequence>
<dbReference type="Proteomes" id="UP001164539">
    <property type="component" value="Chromosome 8"/>
</dbReference>
<name>A0ACC1XR21_MELAZ</name>
<proteinExistence type="predicted"/>
<protein>
    <submittedName>
        <fullName evidence="1">Zinc finger protein</fullName>
    </submittedName>
</protein>
<evidence type="ECO:0000313" key="1">
    <source>
        <dbReference type="EMBL" id="KAJ4713144.1"/>
    </source>
</evidence>
<gene>
    <name evidence="1" type="ORF">OWV82_015277</name>
</gene>
<comment type="caution">
    <text evidence="1">The sequence shown here is derived from an EMBL/GenBank/DDBJ whole genome shotgun (WGS) entry which is preliminary data.</text>
</comment>
<reference evidence="1 2" key="1">
    <citation type="journal article" date="2023" name="Science">
        <title>Complex scaffold remodeling in plant triterpene biosynthesis.</title>
        <authorList>
            <person name="De La Pena R."/>
            <person name="Hodgson H."/>
            <person name="Liu J.C."/>
            <person name="Stephenson M.J."/>
            <person name="Martin A.C."/>
            <person name="Owen C."/>
            <person name="Harkess A."/>
            <person name="Leebens-Mack J."/>
            <person name="Jimenez L.E."/>
            <person name="Osbourn A."/>
            <person name="Sattely E.S."/>
        </authorList>
    </citation>
    <scope>NUCLEOTIDE SEQUENCE [LARGE SCALE GENOMIC DNA]</scope>
    <source>
        <strain evidence="2">cv. JPN11</strain>
        <tissue evidence="1">Leaf</tissue>
    </source>
</reference>
<organism evidence="1 2">
    <name type="scientific">Melia azedarach</name>
    <name type="common">Chinaberry tree</name>
    <dbReference type="NCBI Taxonomy" id="155640"/>
    <lineage>
        <taxon>Eukaryota</taxon>
        <taxon>Viridiplantae</taxon>
        <taxon>Streptophyta</taxon>
        <taxon>Embryophyta</taxon>
        <taxon>Tracheophyta</taxon>
        <taxon>Spermatophyta</taxon>
        <taxon>Magnoliopsida</taxon>
        <taxon>eudicotyledons</taxon>
        <taxon>Gunneridae</taxon>
        <taxon>Pentapetalae</taxon>
        <taxon>rosids</taxon>
        <taxon>malvids</taxon>
        <taxon>Sapindales</taxon>
        <taxon>Meliaceae</taxon>
        <taxon>Melia</taxon>
    </lineage>
</organism>
<keyword evidence="2" id="KW-1185">Reference proteome</keyword>
<evidence type="ECO:0000313" key="2">
    <source>
        <dbReference type="Proteomes" id="UP001164539"/>
    </source>
</evidence>